<dbReference type="EMBL" id="FO082270">
    <property type="protein sequence ID" value="CCO66698.1"/>
    <property type="molecule type" value="Genomic_DNA"/>
</dbReference>
<dbReference type="GO" id="GO:0031966">
    <property type="term" value="C:mitochondrial membrane"/>
    <property type="evidence" value="ECO:0007669"/>
    <property type="project" value="UniProtKB-SubCell"/>
</dbReference>
<comment type="subcellular location">
    <subcellularLocation>
        <location evidence="1">Mitochondrion membrane</location>
        <topology evidence="1">Multi-pass membrane protein</topology>
    </subcellularLocation>
</comment>
<feature type="repeat" description="Solcar" evidence="9">
    <location>
        <begin position="201"/>
        <end position="293"/>
    </location>
</feature>
<evidence type="ECO:0000313" key="12">
    <source>
        <dbReference type="Proteomes" id="UP000198341"/>
    </source>
</evidence>
<reference evidence="11 12" key="1">
    <citation type="submission" date="2011-10" db="EMBL/GenBank/DDBJ databases">
        <authorList>
            <person name="Genoscope - CEA"/>
        </authorList>
    </citation>
    <scope>NUCLEOTIDE SEQUENCE [LARGE SCALE GENOMIC DNA]</scope>
    <source>
        <strain evidence="11 12">RCC 1105</strain>
    </source>
</reference>
<keyword evidence="12" id="KW-1185">Reference proteome</keyword>
<evidence type="ECO:0000256" key="1">
    <source>
        <dbReference type="ARBA" id="ARBA00004225"/>
    </source>
</evidence>
<evidence type="ECO:0000256" key="7">
    <source>
        <dbReference type="ARBA" id="ARBA00023128"/>
    </source>
</evidence>
<dbReference type="Proteomes" id="UP000198341">
    <property type="component" value="Chromosome 9"/>
</dbReference>
<evidence type="ECO:0000256" key="6">
    <source>
        <dbReference type="ARBA" id="ARBA00022989"/>
    </source>
</evidence>
<dbReference type="InterPro" id="IPR018108">
    <property type="entry name" value="MCP_transmembrane"/>
</dbReference>
<proteinExistence type="inferred from homology"/>
<dbReference type="eggNOG" id="KOG0758">
    <property type="taxonomic scope" value="Eukaryota"/>
</dbReference>
<dbReference type="InterPro" id="IPR050567">
    <property type="entry name" value="Mitochondrial_Carrier"/>
</dbReference>
<dbReference type="PROSITE" id="PS50920">
    <property type="entry name" value="SOLCAR"/>
    <property type="match status" value="3"/>
</dbReference>
<dbReference type="OrthoDB" id="14252at2759"/>
<keyword evidence="6" id="KW-1133">Transmembrane helix</keyword>
<dbReference type="Pfam" id="PF00153">
    <property type="entry name" value="Mito_carr"/>
    <property type="match status" value="3"/>
</dbReference>
<organism evidence="11 12">
    <name type="scientific">Bathycoccus prasinos</name>
    <dbReference type="NCBI Taxonomy" id="41875"/>
    <lineage>
        <taxon>Eukaryota</taxon>
        <taxon>Viridiplantae</taxon>
        <taxon>Chlorophyta</taxon>
        <taxon>Mamiellophyceae</taxon>
        <taxon>Mamiellales</taxon>
        <taxon>Bathycoccaceae</taxon>
        <taxon>Bathycoccus</taxon>
    </lineage>
</organism>
<evidence type="ECO:0000313" key="11">
    <source>
        <dbReference type="EMBL" id="CCO66698.1"/>
    </source>
</evidence>
<dbReference type="InterPro" id="IPR023395">
    <property type="entry name" value="MCP_dom_sf"/>
</dbReference>
<evidence type="ECO:0000256" key="3">
    <source>
        <dbReference type="ARBA" id="ARBA00022448"/>
    </source>
</evidence>
<name>K8F300_9CHLO</name>
<evidence type="ECO:0000256" key="10">
    <source>
        <dbReference type="RuleBase" id="RU000488"/>
    </source>
</evidence>
<feature type="repeat" description="Solcar" evidence="9">
    <location>
        <begin position="303"/>
        <end position="392"/>
    </location>
</feature>
<protein>
    <recommendedName>
        <fullName evidence="13">Mitochondrial carrier protein</fullName>
    </recommendedName>
</protein>
<evidence type="ECO:0000256" key="8">
    <source>
        <dbReference type="ARBA" id="ARBA00023136"/>
    </source>
</evidence>
<keyword evidence="4 9" id="KW-0812">Transmembrane</keyword>
<dbReference type="AlphaFoldDB" id="K8F300"/>
<accession>K8F300</accession>
<evidence type="ECO:0000256" key="2">
    <source>
        <dbReference type="ARBA" id="ARBA00006375"/>
    </source>
</evidence>
<dbReference type="GeneID" id="19013761"/>
<dbReference type="RefSeq" id="XP_007511138.1">
    <property type="nucleotide sequence ID" value="XM_007511076.1"/>
</dbReference>
<keyword evidence="7" id="KW-0496">Mitochondrion</keyword>
<comment type="similarity">
    <text evidence="2 10">Belongs to the mitochondrial carrier (TC 2.A.29) family.</text>
</comment>
<keyword evidence="8 9" id="KW-0472">Membrane</keyword>
<dbReference type="KEGG" id="bpg:Bathy09g02540"/>
<dbReference type="PANTHER" id="PTHR45624">
    <property type="entry name" value="MITOCHONDRIAL BASIC AMINO ACIDS TRANSPORTER-RELATED"/>
    <property type="match status" value="1"/>
</dbReference>
<dbReference type="SUPFAM" id="SSF103506">
    <property type="entry name" value="Mitochondrial carrier"/>
    <property type="match status" value="1"/>
</dbReference>
<evidence type="ECO:0008006" key="13">
    <source>
        <dbReference type="Google" id="ProtNLM"/>
    </source>
</evidence>
<sequence length="394" mass="42259">MVRLSETFRSVVRTPYGLDYSDGESLCSSTSSSLHSNARNTKAGVGKNTISSDFSSASCASSSYSSSPDSSSSLLTNIIRRQRGGGGETTTKNQMVAYSSSEPPSKAVSFAKDVFAGTCGGITVTLLGHPFDTVKVLLQTQSSTNPAYSGAVDAATKVLKSEGIGGLYKGVMSPLAGQMFFRATLFFAYARAKEWVGVSPDDPLSYCKAGGLAWFAGSFFESPIDLFKSQSQQQILRAKADPSFVPQSMASSVKDAVKYMGPRGPWYGMGATLARNLPAGSVYFGVFENTKNWFAARNEDGKASNAEICFSGGLGGIFYWSFFYPIDVIKSAVMTDKLNPAERRFKGYGDAIGALYKEGGVGRFYRGLFPCLLRASPANAGMLFTVDYIRRIID</sequence>
<dbReference type="PANTHER" id="PTHR45624:SF24">
    <property type="entry name" value="MITOCHONDRIAL SUBSTRATE CARRIER FAMILY PROTEIN G"/>
    <property type="match status" value="1"/>
</dbReference>
<dbReference type="GO" id="GO:0022857">
    <property type="term" value="F:transmembrane transporter activity"/>
    <property type="evidence" value="ECO:0007669"/>
    <property type="project" value="TreeGrafter"/>
</dbReference>
<evidence type="ECO:0000256" key="9">
    <source>
        <dbReference type="PROSITE-ProRule" id="PRU00282"/>
    </source>
</evidence>
<dbReference type="Gene3D" id="1.50.40.10">
    <property type="entry name" value="Mitochondrial carrier domain"/>
    <property type="match status" value="2"/>
</dbReference>
<feature type="repeat" description="Solcar" evidence="9">
    <location>
        <begin position="108"/>
        <end position="195"/>
    </location>
</feature>
<evidence type="ECO:0000256" key="4">
    <source>
        <dbReference type="ARBA" id="ARBA00022692"/>
    </source>
</evidence>
<evidence type="ECO:0000256" key="5">
    <source>
        <dbReference type="ARBA" id="ARBA00022737"/>
    </source>
</evidence>
<gene>
    <name evidence="11" type="ORF">Bathy09g02540</name>
</gene>
<keyword evidence="3 10" id="KW-0813">Transport</keyword>
<keyword evidence="5" id="KW-0677">Repeat</keyword>